<feature type="signal peptide" evidence="1">
    <location>
        <begin position="1"/>
        <end position="18"/>
    </location>
</feature>
<evidence type="ECO:0000313" key="3">
    <source>
        <dbReference type="Proteomes" id="UP000190016"/>
    </source>
</evidence>
<dbReference type="Proteomes" id="UP000190016">
    <property type="component" value="Unassembled WGS sequence"/>
</dbReference>
<evidence type="ECO:0000313" key="2">
    <source>
        <dbReference type="EMBL" id="OPB85721.1"/>
    </source>
</evidence>
<keyword evidence="3" id="KW-1185">Reference proteome</keyword>
<accession>A0ABX3N491</accession>
<sequence>MKNLILFFLFLIGFYAFAQEGCQYIVKVNADGLKETGKIRLFIQNTGKETFKVSEKLNFCNIRLADLESFNQDTQSFEKLNISQKDIDCFKYQDKSKSLKPDKAYTYIIDIKSDFEILLNKSFFDVFRNKRYRFKISFALDSYKLCRNSNTLITDWIYKN</sequence>
<proteinExistence type="predicted"/>
<protein>
    <submittedName>
        <fullName evidence="2">Uncharacterized protein</fullName>
    </submittedName>
</protein>
<organism evidence="2 3">
    <name type="scientific">Elizabethkingia ursingii</name>
    <dbReference type="NCBI Taxonomy" id="1756150"/>
    <lineage>
        <taxon>Bacteria</taxon>
        <taxon>Pseudomonadati</taxon>
        <taxon>Bacteroidota</taxon>
        <taxon>Flavobacteriia</taxon>
        <taxon>Flavobacteriales</taxon>
        <taxon>Weeksellaceae</taxon>
        <taxon>Elizabethkingia</taxon>
    </lineage>
</organism>
<gene>
    <name evidence="2" type="ORF">BB021_11690</name>
</gene>
<comment type="caution">
    <text evidence="2">The sequence shown here is derived from an EMBL/GenBank/DDBJ whole genome shotgun (WGS) entry which is preliminary data.</text>
</comment>
<dbReference type="RefSeq" id="WP_059325816.1">
    <property type="nucleotide sequence ID" value="NZ_LNOK01000048.1"/>
</dbReference>
<evidence type="ECO:0000256" key="1">
    <source>
        <dbReference type="SAM" id="SignalP"/>
    </source>
</evidence>
<keyword evidence="1" id="KW-0732">Signal</keyword>
<name>A0ABX3N491_9FLAO</name>
<reference evidence="2 3" key="1">
    <citation type="submission" date="2016-07" db="EMBL/GenBank/DDBJ databases">
        <title>Revisiting the Taxonomy of the Elizabethkingia Genus based on Whole-Genome Sequencing, Optical Mapping, and MALDI-TOF.</title>
        <authorList>
            <person name="Nicholson A.C."/>
        </authorList>
    </citation>
    <scope>NUCLEOTIDE SEQUENCE [LARGE SCALE GENOMIC DNA]</scope>
    <source>
        <strain evidence="2 3">C1558</strain>
    </source>
</reference>
<feature type="chain" id="PRO_5045579561" evidence="1">
    <location>
        <begin position="19"/>
        <end position="160"/>
    </location>
</feature>
<dbReference type="EMBL" id="MBDS01000018">
    <property type="protein sequence ID" value="OPB85721.1"/>
    <property type="molecule type" value="Genomic_DNA"/>
</dbReference>